<name>A0ACC1JEU8_9FUNG</name>
<comment type="caution">
    <text evidence="1">The sequence shown here is derived from an EMBL/GenBank/DDBJ whole genome shotgun (WGS) entry which is preliminary data.</text>
</comment>
<dbReference type="EMBL" id="JANBPW010000449">
    <property type="protein sequence ID" value="KAJ1949463.1"/>
    <property type="molecule type" value="Genomic_DNA"/>
</dbReference>
<dbReference type="Proteomes" id="UP001150603">
    <property type="component" value="Unassembled WGS sequence"/>
</dbReference>
<feature type="non-terminal residue" evidence="1">
    <location>
        <position position="405"/>
    </location>
</feature>
<gene>
    <name evidence="1" type="ORF">FBU59_001135</name>
</gene>
<reference evidence="1" key="1">
    <citation type="submission" date="2022-07" db="EMBL/GenBank/DDBJ databases">
        <title>Phylogenomic reconstructions and comparative analyses of Kickxellomycotina fungi.</title>
        <authorList>
            <person name="Reynolds N.K."/>
            <person name="Stajich J.E."/>
            <person name="Barry K."/>
            <person name="Grigoriev I.V."/>
            <person name="Crous P."/>
            <person name="Smith M.E."/>
        </authorList>
    </citation>
    <scope>NUCLEOTIDE SEQUENCE</scope>
    <source>
        <strain evidence="1">NRRL 5244</strain>
    </source>
</reference>
<evidence type="ECO:0000313" key="1">
    <source>
        <dbReference type="EMBL" id="KAJ1949463.1"/>
    </source>
</evidence>
<keyword evidence="2" id="KW-1185">Reference proteome</keyword>
<protein>
    <submittedName>
        <fullName evidence="1">Uncharacterized protein</fullName>
    </submittedName>
</protein>
<accession>A0ACC1JEU8</accession>
<evidence type="ECO:0000313" key="2">
    <source>
        <dbReference type="Proteomes" id="UP001150603"/>
    </source>
</evidence>
<proteinExistence type="predicted"/>
<sequence length="405" mass="43970">MSGATRLSLEITTLFWEAVFETIAESTSSGLWLGSAAWEEAKAITLACANILSPLAALNPRIVQRVVESSTSAGASLVSSSWSAAEHILGGGFSVSSKAVNMGMHAMGESVRLFDAVFGATDTSSVLRSFVHLCYQEAIDNNPEIRAMYRSLGLVGFVSHVLKVLVAWVCLQVVNHGRPRSYRLELVYANTAARTPFCSRDATGPAADDSPSAPHIPHMHTNVTVQPANAQPQMSRRVSVFDSDDDDHNVYFAMSDQETSRRDPEWDQRLMDALRSLSIRLDGHDSSGSSIQHEFSADPIVHPAFESAPASLISSPTGVEPVPVRKMNSATPFVASASPESLLHVTGVVTFGHESQWLQQEFPRKPLLFNLARFVTVASSAYGRRFMQAFGIAHTAVDVRALIDR</sequence>
<organism evidence="1 2">
    <name type="scientific">Linderina macrospora</name>
    <dbReference type="NCBI Taxonomy" id="4868"/>
    <lineage>
        <taxon>Eukaryota</taxon>
        <taxon>Fungi</taxon>
        <taxon>Fungi incertae sedis</taxon>
        <taxon>Zoopagomycota</taxon>
        <taxon>Kickxellomycotina</taxon>
        <taxon>Kickxellomycetes</taxon>
        <taxon>Kickxellales</taxon>
        <taxon>Kickxellaceae</taxon>
        <taxon>Linderina</taxon>
    </lineage>
</organism>